<keyword evidence="2" id="KW-1185">Reference proteome</keyword>
<reference evidence="1 2" key="1">
    <citation type="submission" date="2018-03" db="EMBL/GenBank/DDBJ databases">
        <title>Draft Genome Sequences of the Obligatory Marine Myxobacteria Enhygromyxa salina SWB005.</title>
        <authorList>
            <person name="Poehlein A."/>
            <person name="Moghaddam J.A."/>
            <person name="Harms H."/>
            <person name="Alanjari M."/>
            <person name="Koenig G.M."/>
            <person name="Daniel R."/>
            <person name="Schaeberle T.F."/>
        </authorList>
    </citation>
    <scope>NUCLEOTIDE SEQUENCE [LARGE SCALE GENOMIC DNA]</scope>
    <source>
        <strain evidence="1 2">SWB005</strain>
    </source>
</reference>
<evidence type="ECO:0000313" key="2">
    <source>
        <dbReference type="Proteomes" id="UP000237968"/>
    </source>
</evidence>
<sequence>MSSTVTLIHLALLALGPPTTPHPPLTVDHVGVATSDEHGVEVIAYDHKGDVVATVVALPRADGPTTFAVDFDDGYLDIVRDTDGIIGVETSLSPGLVETRMSVIDAALGDAMADLDGPNNPQEGKFTCAAGAIGSVLSCASLRLWCPVAILATMCSCLDAAGHEEACP</sequence>
<accession>A0A2S9XX25</accession>
<protein>
    <submittedName>
        <fullName evidence="1">Uncharacterized protein</fullName>
    </submittedName>
</protein>
<dbReference type="Proteomes" id="UP000237968">
    <property type="component" value="Unassembled WGS sequence"/>
</dbReference>
<proteinExistence type="predicted"/>
<dbReference type="EMBL" id="PVNK01000159">
    <property type="protein sequence ID" value="PRP97416.1"/>
    <property type="molecule type" value="Genomic_DNA"/>
</dbReference>
<organism evidence="1 2">
    <name type="scientific">Enhygromyxa salina</name>
    <dbReference type="NCBI Taxonomy" id="215803"/>
    <lineage>
        <taxon>Bacteria</taxon>
        <taxon>Pseudomonadati</taxon>
        <taxon>Myxococcota</taxon>
        <taxon>Polyangia</taxon>
        <taxon>Nannocystales</taxon>
        <taxon>Nannocystaceae</taxon>
        <taxon>Enhygromyxa</taxon>
    </lineage>
</organism>
<dbReference type="AlphaFoldDB" id="A0A2S9XX25"/>
<name>A0A2S9XX25_9BACT</name>
<comment type="caution">
    <text evidence="1">The sequence shown here is derived from an EMBL/GenBank/DDBJ whole genome shotgun (WGS) entry which is preliminary data.</text>
</comment>
<gene>
    <name evidence="1" type="ORF">ENSA5_34540</name>
</gene>
<evidence type="ECO:0000313" key="1">
    <source>
        <dbReference type="EMBL" id="PRP97416.1"/>
    </source>
</evidence>